<keyword evidence="2" id="KW-1185">Reference proteome</keyword>
<dbReference type="EMBL" id="SRHE01000254">
    <property type="protein sequence ID" value="TWW09510.1"/>
    <property type="molecule type" value="Genomic_DNA"/>
</dbReference>
<evidence type="ECO:0000313" key="1">
    <source>
        <dbReference type="EMBL" id="TWW09510.1"/>
    </source>
</evidence>
<proteinExistence type="predicted"/>
<name>A0A5C6M414_9PLAN</name>
<organism evidence="1 2">
    <name type="scientific">Planctomyces bekefii</name>
    <dbReference type="NCBI Taxonomy" id="1653850"/>
    <lineage>
        <taxon>Bacteria</taxon>
        <taxon>Pseudomonadati</taxon>
        <taxon>Planctomycetota</taxon>
        <taxon>Planctomycetia</taxon>
        <taxon>Planctomycetales</taxon>
        <taxon>Planctomycetaceae</taxon>
        <taxon>Planctomyces</taxon>
    </lineage>
</organism>
<accession>A0A5C6M414</accession>
<protein>
    <submittedName>
        <fullName evidence="1">Uncharacterized protein</fullName>
    </submittedName>
</protein>
<gene>
    <name evidence="1" type="ORF">E3A20_13580</name>
</gene>
<dbReference type="AlphaFoldDB" id="A0A5C6M414"/>
<evidence type="ECO:0000313" key="2">
    <source>
        <dbReference type="Proteomes" id="UP000321083"/>
    </source>
</evidence>
<dbReference type="Proteomes" id="UP000321083">
    <property type="component" value="Unassembled WGS sequence"/>
</dbReference>
<sequence length="55" mass="6511">ELREHHNYSPLEVQVGKDYYTMADSVEAPNPISVIRSRRRCERFHLLQPDILSFP</sequence>
<feature type="non-terminal residue" evidence="1">
    <location>
        <position position="1"/>
    </location>
</feature>
<reference evidence="1 2" key="1">
    <citation type="submission" date="2019-08" db="EMBL/GenBank/DDBJ databases">
        <title>100 year-old enigma solved: identification of Planctomyces bekefii, the type genus and species of the phylum Planctomycetes.</title>
        <authorList>
            <person name="Svetlana D.N."/>
            <person name="Overmann J."/>
        </authorList>
    </citation>
    <scope>NUCLEOTIDE SEQUENCE [LARGE SCALE GENOMIC DNA]</scope>
    <source>
        <strain evidence="1">Phe10_nw2017</strain>
    </source>
</reference>
<comment type="caution">
    <text evidence="1">The sequence shown here is derived from an EMBL/GenBank/DDBJ whole genome shotgun (WGS) entry which is preliminary data.</text>
</comment>
<reference evidence="1 2" key="2">
    <citation type="submission" date="2019-08" db="EMBL/GenBank/DDBJ databases">
        <authorList>
            <person name="Henke P."/>
        </authorList>
    </citation>
    <scope>NUCLEOTIDE SEQUENCE [LARGE SCALE GENOMIC DNA]</scope>
    <source>
        <strain evidence="1">Phe10_nw2017</strain>
    </source>
</reference>